<sequence>MRLICFWCFLLAAAVRGQNNGYYAPQTFRQVEPVLFKPLHRPWNQKIPNDPYQRTLFAPAPNDVNAQSTTVVDPWRPAPVNEQWKGNQDRNAGSSGQYIPKAEPWRLPYGGLTKEQQASILHHKQSLTSDGAFRFEYASDNGLAAGEQIEPDGSRVGAYQYKDPSGQLVKLKYRAGKDGFQILEGSHLPKSPEPVAPSSGDNYYQQAYAQQREQYNLQQQYNQQKPEPQQQNWGQNQGPVNEQRPAGNQYFVSNWRPQGEDDGQYRENEVENQGNKPHSFGEGFAFAFQG</sequence>
<accession>A0AAD7Y6M7</accession>
<dbReference type="Pfam" id="PF00379">
    <property type="entry name" value="Chitin_bind_4"/>
    <property type="match status" value="1"/>
</dbReference>
<dbReference type="InterPro" id="IPR050468">
    <property type="entry name" value="Cuticle_Struct_Prot"/>
</dbReference>
<comment type="caution">
    <text evidence="6">The sequence shown here is derived from an EMBL/GenBank/DDBJ whole genome shotgun (WGS) entry which is preliminary data.</text>
</comment>
<dbReference type="InterPro" id="IPR000618">
    <property type="entry name" value="Insect_cuticle"/>
</dbReference>
<proteinExistence type="predicted"/>
<evidence type="ECO:0000313" key="6">
    <source>
        <dbReference type="EMBL" id="KAJ8704075.1"/>
    </source>
</evidence>
<evidence type="ECO:0000256" key="1">
    <source>
        <dbReference type="ARBA" id="ARBA00022460"/>
    </source>
</evidence>
<keyword evidence="2 5" id="KW-0732">Signal</keyword>
<evidence type="ECO:0000256" key="2">
    <source>
        <dbReference type="ARBA" id="ARBA00022729"/>
    </source>
</evidence>
<organism evidence="6 7">
    <name type="scientific">Mythimna separata</name>
    <name type="common">Oriental armyworm</name>
    <name type="synonym">Pseudaletia separata</name>
    <dbReference type="NCBI Taxonomy" id="271217"/>
    <lineage>
        <taxon>Eukaryota</taxon>
        <taxon>Metazoa</taxon>
        <taxon>Ecdysozoa</taxon>
        <taxon>Arthropoda</taxon>
        <taxon>Hexapoda</taxon>
        <taxon>Insecta</taxon>
        <taxon>Pterygota</taxon>
        <taxon>Neoptera</taxon>
        <taxon>Endopterygota</taxon>
        <taxon>Lepidoptera</taxon>
        <taxon>Glossata</taxon>
        <taxon>Ditrysia</taxon>
        <taxon>Noctuoidea</taxon>
        <taxon>Noctuidae</taxon>
        <taxon>Noctuinae</taxon>
        <taxon>Hadenini</taxon>
        <taxon>Mythimna</taxon>
    </lineage>
</organism>
<keyword evidence="1 3" id="KW-0193">Cuticle</keyword>
<dbReference type="PANTHER" id="PTHR10380:SF173">
    <property type="entry name" value="CUTICULAR PROTEIN 47EF, ISOFORM C-RELATED"/>
    <property type="match status" value="1"/>
</dbReference>
<reference evidence="6" key="1">
    <citation type="submission" date="2023-03" db="EMBL/GenBank/DDBJ databases">
        <title>Chromosome-level genomes of two armyworms, Mythimna separata and Mythimna loreyi, provide insights into the biosynthesis and reception of sex pheromones.</title>
        <authorList>
            <person name="Zhao H."/>
        </authorList>
    </citation>
    <scope>NUCLEOTIDE SEQUENCE</scope>
    <source>
        <strain evidence="6">BeijingLab</strain>
        <tissue evidence="6">Pupa</tissue>
    </source>
</reference>
<name>A0AAD7Y6M7_MYTSE</name>
<dbReference type="AlphaFoldDB" id="A0AAD7Y6M7"/>
<protein>
    <submittedName>
        <fullName evidence="6">Uncharacterized protein</fullName>
    </submittedName>
</protein>
<feature type="region of interest" description="Disordered" evidence="4">
    <location>
        <begin position="219"/>
        <end position="290"/>
    </location>
</feature>
<evidence type="ECO:0000256" key="3">
    <source>
        <dbReference type="PROSITE-ProRule" id="PRU00497"/>
    </source>
</evidence>
<feature type="chain" id="PRO_5042019473" evidence="5">
    <location>
        <begin position="18"/>
        <end position="290"/>
    </location>
</feature>
<evidence type="ECO:0000256" key="5">
    <source>
        <dbReference type="SAM" id="SignalP"/>
    </source>
</evidence>
<dbReference type="Proteomes" id="UP001231518">
    <property type="component" value="Chromosome 31"/>
</dbReference>
<keyword evidence="7" id="KW-1185">Reference proteome</keyword>
<evidence type="ECO:0000313" key="7">
    <source>
        <dbReference type="Proteomes" id="UP001231518"/>
    </source>
</evidence>
<dbReference type="EMBL" id="JARGEI010000032">
    <property type="protein sequence ID" value="KAJ8704075.1"/>
    <property type="molecule type" value="Genomic_DNA"/>
</dbReference>
<evidence type="ECO:0000256" key="4">
    <source>
        <dbReference type="SAM" id="MobiDB-lite"/>
    </source>
</evidence>
<dbReference type="PROSITE" id="PS51155">
    <property type="entry name" value="CHIT_BIND_RR_2"/>
    <property type="match status" value="1"/>
</dbReference>
<feature type="signal peptide" evidence="5">
    <location>
        <begin position="1"/>
        <end position="17"/>
    </location>
</feature>
<dbReference type="GO" id="GO:0008010">
    <property type="term" value="F:structural constituent of chitin-based larval cuticle"/>
    <property type="evidence" value="ECO:0007669"/>
    <property type="project" value="TreeGrafter"/>
</dbReference>
<feature type="compositionally biased region" description="Low complexity" evidence="4">
    <location>
        <begin position="219"/>
        <end position="239"/>
    </location>
</feature>
<dbReference type="PANTHER" id="PTHR10380">
    <property type="entry name" value="CUTICLE PROTEIN"/>
    <property type="match status" value="1"/>
</dbReference>
<gene>
    <name evidence="6" type="ORF">PYW07_013369</name>
</gene>
<dbReference type="GO" id="GO:0062129">
    <property type="term" value="C:chitin-based extracellular matrix"/>
    <property type="evidence" value="ECO:0007669"/>
    <property type="project" value="TreeGrafter"/>
</dbReference>